<dbReference type="SUPFAM" id="SSF63411">
    <property type="entry name" value="LuxS/MPP-like metallohydrolase"/>
    <property type="match status" value="2"/>
</dbReference>
<dbReference type="InterPro" id="IPR007863">
    <property type="entry name" value="Peptidase_M16_C"/>
</dbReference>
<evidence type="ECO:0000313" key="4">
    <source>
        <dbReference type="Proteomes" id="UP000030647"/>
    </source>
</evidence>
<dbReference type="Gene3D" id="3.30.830.10">
    <property type="entry name" value="Metalloenzyme, LuxS/M16 peptidase-like"/>
    <property type="match status" value="2"/>
</dbReference>
<dbReference type="AlphaFoldDB" id="U4TWG2"/>
<dbReference type="PANTHER" id="PTHR11851:SF134">
    <property type="entry name" value="ZINC-DEPENDENT PROTEASE"/>
    <property type="match status" value="1"/>
</dbReference>
<dbReference type="PANTHER" id="PTHR11851">
    <property type="entry name" value="METALLOPROTEASE"/>
    <property type="match status" value="1"/>
</dbReference>
<dbReference type="STRING" id="1231336.L248_1270"/>
<sequence>MANEFPPLPERIHQAVLSNGLTVVGIEKPGFIRHYAQLTVFFGSASARRLAPEQGGAALPAGVAHFLEHKMFDKGDHDAADAFAARGADVNAYTTRTITNYYCSGTGYLQENVQDLVNFVLTPYFTAATVAKEQGIISQEIQMYRDDPDYAVQQTLWDHLFPDSVIAEDVAGSRQSIAGITPAMLLGAYRTFYRPNNMQLTVVGDFNFPALLSQLTMPAAAAAPGTVPASPAVTAPVLTTTPLLRTTGSLPEAWVGVRLPALPDPTRRLRVSLQLDLLLSGMLLESAPDFLRLYQSGLIDDSFLVDAELHSRFGTLTVGGKTSAPATLLKTLRQILTPAHARAVITPAAFTHLQRELIGRNISGFDHFGWLGAQAVDAADTRAEDRRLGYSIPQIAAIIAALRRSDVLDLADDLFDPARITGILVSPSAQEADA</sequence>
<feature type="domain" description="Peptidase M16 C-terminal" evidence="2">
    <location>
        <begin position="180"/>
        <end position="325"/>
    </location>
</feature>
<dbReference type="GO" id="GO:0046872">
    <property type="term" value="F:metal ion binding"/>
    <property type="evidence" value="ECO:0007669"/>
    <property type="project" value="InterPro"/>
</dbReference>
<dbReference type="Pfam" id="PF05193">
    <property type="entry name" value="Peptidase_M16_C"/>
    <property type="match status" value="1"/>
</dbReference>
<reference evidence="4" key="1">
    <citation type="journal article" date="2013" name="Genome Announc.">
        <title>Whole-Genome Sequencing of Lactobacillus shenzhenensis Strain LY-73T.</title>
        <authorList>
            <person name="Lin Z."/>
            <person name="Liu Z."/>
            <person name="Yang R."/>
            <person name="Zou Y."/>
            <person name="Wan D."/>
            <person name="Chen J."/>
            <person name="Guo M."/>
            <person name="Zhao J."/>
            <person name="Fang C."/>
            <person name="Yang R."/>
            <person name="Liu F."/>
        </authorList>
    </citation>
    <scope>NUCLEOTIDE SEQUENCE [LARGE SCALE GENOMIC DNA]</scope>
    <source>
        <strain evidence="4">LY-73</strain>
    </source>
</reference>
<protein>
    <recommendedName>
        <fullName evidence="5">Insulinase family protein</fullName>
    </recommendedName>
</protein>
<name>U4TWG2_9LACO</name>
<evidence type="ECO:0000313" key="3">
    <source>
        <dbReference type="EMBL" id="ERL66178.1"/>
    </source>
</evidence>
<gene>
    <name evidence="3" type="ORF">L248_1270</name>
</gene>
<dbReference type="NCBIfam" id="NF047421">
    <property type="entry name" value="YfmH_fam"/>
    <property type="match status" value="1"/>
</dbReference>
<dbReference type="EMBL" id="KI271583">
    <property type="protein sequence ID" value="ERL66178.1"/>
    <property type="molecule type" value="Genomic_DNA"/>
</dbReference>
<evidence type="ECO:0000259" key="2">
    <source>
        <dbReference type="Pfam" id="PF05193"/>
    </source>
</evidence>
<feature type="domain" description="Peptidase M16 N-terminal" evidence="1">
    <location>
        <begin position="61"/>
        <end position="158"/>
    </location>
</feature>
<dbReference type="InterPro" id="IPR050361">
    <property type="entry name" value="MPP/UQCRC_Complex"/>
</dbReference>
<evidence type="ECO:0000259" key="1">
    <source>
        <dbReference type="Pfam" id="PF00675"/>
    </source>
</evidence>
<dbReference type="Pfam" id="PF00675">
    <property type="entry name" value="Peptidase_M16"/>
    <property type="match status" value="1"/>
</dbReference>
<dbReference type="Proteomes" id="UP000030647">
    <property type="component" value="Unassembled WGS sequence"/>
</dbReference>
<dbReference type="InterPro" id="IPR011765">
    <property type="entry name" value="Pept_M16_N"/>
</dbReference>
<dbReference type="RefSeq" id="WP_022528555.1">
    <property type="nucleotide sequence ID" value="NZ_KI271583.1"/>
</dbReference>
<evidence type="ECO:0008006" key="5">
    <source>
        <dbReference type="Google" id="ProtNLM"/>
    </source>
</evidence>
<keyword evidence="4" id="KW-1185">Reference proteome</keyword>
<dbReference type="HOGENOM" id="CLU_052317_0_0_9"/>
<dbReference type="InterPro" id="IPR011249">
    <property type="entry name" value="Metalloenz_LuxS/M16"/>
</dbReference>
<dbReference type="eggNOG" id="COG0612">
    <property type="taxonomic scope" value="Bacteria"/>
</dbReference>
<dbReference type="MEROPS" id="M16.A20"/>
<organism evidence="3 4">
    <name type="scientific">Schleiferilactobacillus shenzhenensis LY-73</name>
    <dbReference type="NCBI Taxonomy" id="1231336"/>
    <lineage>
        <taxon>Bacteria</taxon>
        <taxon>Bacillati</taxon>
        <taxon>Bacillota</taxon>
        <taxon>Bacilli</taxon>
        <taxon>Lactobacillales</taxon>
        <taxon>Lactobacillaceae</taxon>
        <taxon>Schleiferilactobacillus</taxon>
    </lineage>
</organism>
<accession>U4TWG2</accession>
<proteinExistence type="predicted"/>